<feature type="domain" description="Helicase ATP-binding" evidence="9">
    <location>
        <begin position="42"/>
        <end position="342"/>
    </location>
</feature>
<dbReference type="InterPro" id="IPR014001">
    <property type="entry name" value="Helicase_ATP-bd"/>
</dbReference>
<dbReference type="InterPro" id="IPR045028">
    <property type="entry name" value="DinG/Rad3-like"/>
</dbReference>
<feature type="compositionally biased region" description="Low complexity" evidence="8">
    <location>
        <begin position="1"/>
        <end position="15"/>
    </location>
</feature>
<dbReference type="InterPro" id="IPR027417">
    <property type="entry name" value="P-loop_NTPase"/>
</dbReference>
<name>A0ABW7FVV2_9BURK</name>
<keyword evidence="2" id="KW-0547">Nucleotide-binding</keyword>
<dbReference type="PANTHER" id="PTHR11472">
    <property type="entry name" value="DNA REPAIR DEAD HELICASE RAD3/XP-D SUBFAMILY MEMBER"/>
    <property type="match status" value="1"/>
</dbReference>
<dbReference type="InterPro" id="IPR014013">
    <property type="entry name" value="Helic_SF1/SF2_ATP-bd_DinG/Rad3"/>
</dbReference>
<dbReference type="SMART" id="SM00487">
    <property type="entry name" value="DEXDc"/>
    <property type="match status" value="1"/>
</dbReference>
<organism evidence="10 11">
    <name type="scientific">Roseateles rivi</name>
    <dbReference type="NCBI Taxonomy" id="3299028"/>
    <lineage>
        <taxon>Bacteria</taxon>
        <taxon>Pseudomonadati</taxon>
        <taxon>Pseudomonadota</taxon>
        <taxon>Betaproteobacteria</taxon>
        <taxon>Burkholderiales</taxon>
        <taxon>Sphaerotilaceae</taxon>
        <taxon>Roseateles</taxon>
    </lineage>
</organism>
<evidence type="ECO:0000256" key="3">
    <source>
        <dbReference type="ARBA" id="ARBA00022801"/>
    </source>
</evidence>
<feature type="region of interest" description="Disordered" evidence="8">
    <location>
        <begin position="1"/>
        <end position="25"/>
    </location>
</feature>
<keyword evidence="4" id="KW-0067">ATP-binding</keyword>
<comment type="cofactor">
    <cofactor evidence="1">
        <name>[4Fe-4S] cluster</name>
        <dbReference type="ChEBI" id="CHEBI:49883"/>
    </cofactor>
</comment>
<reference evidence="10 11" key="1">
    <citation type="submission" date="2024-08" db="EMBL/GenBank/DDBJ databases">
        <authorList>
            <person name="Lu H."/>
        </authorList>
    </citation>
    <scope>NUCLEOTIDE SEQUENCE [LARGE SCALE GENOMIC DNA]</scope>
    <source>
        <strain evidence="10 11">BYS180W</strain>
    </source>
</reference>
<dbReference type="PANTHER" id="PTHR11472:SF34">
    <property type="entry name" value="REGULATOR OF TELOMERE ELONGATION HELICASE 1"/>
    <property type="match status" value="1"/>
</dbReference>
<dbReference type="EMBL" id="JBIGHZ010000003">
    <property type="protein sequence ID" value="MFG6448448.1"/>
    <property type="molecule type" value="Genomic_DNA"/>
</dbReference>
<comment type="similarity">
    <text evidence="5">Belongs to the helicase family. DinG subfamily.</text>
</comment>
<evidence type="ECO:0000256" key="4">
    <source>
        <dbReference type="ARBA" id="ARBA00022840"/>
    </source>
</evidence>
<evidence type="ECO:0000256" key="8">
    <source>
        <dbReference type="SAM" id="MobiDB-lite"/>
    </source>
</evidence>
<dbReference type="Pfam" id="PF13307">
    <property type="entry name" value="Helicase_C_2"/>
    <property type="match status" value="1"/>
</dbReference>
<sequence length="702" mass="76330">MTTSTPSPSPSQTTTDVPQAPAQPTAAELDAWVRAAFEPGGPLEAGANRYLPRQAQLQMARAVARAIAERQPLVVEAGTGVGKTFAYLVPALLSGCRVLVSTATKSLQDQLYMRDLPRLIQALSLPLRTALLKGRSSYLCWYRLEQARHSEALPDRRAVAQLARIELWSQGTRTGDFAEIDGLDERSPVLPLVSSTRDNCLGNDCPRYRDCHVVRARREAMEADVVVVNHHLFFADLVLRDTGVAELLPSVDVAIFDEAHQLTEAGLAFLGKTLGSAQLFDVARDIIGGGLTHARGMHDWQALAGGIESAARELRLAVVDGEAPRITIKLRWEQCRKRPDLHAALASVQCALEDAEAALQTVQKSHPDMTRLTERCTQLQGMAQLFSAETQPGHVRWVDCGAHHVRLVESPLDVREALNEQRERGGKAWIFTSATLGEDDALRWFTEPTGLEDAATLKLGSPFDYAAHGRLYVPRGCPKPGGPEHPLAVAELAARCAAQLGGRTFVLTTTLRALQDIGSALEEKLQAMGQTLTVLVQGRMPKRQLLQRFVSEPNSVLVGSASFWEGIDVAGDALQCVIIDKLPFPPPGDPMVEAWVQRLEAQGRNAFSDYFVAEAAIALKQGGGRLIRTESDRGLLVVCDPRLAGMHYGKRLRAALPPMALVPNLEAALEWLGQLRADHGAAEPGSFSLGDLPKLPPAFFGR</sequence>
<proteinExistence type="inferred from homology"/>
<keyword evidence="3 10" id="KW-0378">Hydrolase</keyword>
<evidence type="ECO:0000313" key="10">
    <source>
        <dbReference type="EMBL" id="MFG6448448.1"/>
    </source>
</evidence>
<keyword evidence="10" id="KW-0347">Helicase</keyword>
<evidence type="ECO:0000259" key="9">
    <source>
        <dbReference type="PROSITE" id="PS51193"/>
    </source>
</evidence>
<evidence type="ECO:0000256" key="2">
    <source>
        <dbReference type="ARBA" id="ARBA00022741"/>
    </source>
</evidence>
<evidence type="ECO:0000256" key="1">
    <source>
        <dbReference type="ARBA" id="ARBA00001966"/>
    </source>
</evidence>
<evidence type="ECO:0000256" key="6">
    <source>
        <dbReference type="ARBA" id="ARBA00044969"/>
    </source>
</evidence>
<comment type="catalytic activity">
    <reaction evidence="7">
        <text>ATP + H2O = ADP + phosphate + H(+)</text>
        <dbReference type="Rhea" id="RHEA:13065"/>
        <dbReference type="ChEBI" id="CHEBI:15377"/>
        <dbReference type="ChEBI" id="CHEBI:15378"/>
        <dbReference type="ChEBI" id="CHEBI:30616"/>
        <dbReference type="ChEBI" id="CHEBI:43474"/>
        <dbReference type="ChEBI" id="CHEBI:456216"/>
        <dbReference type="EC" id="5.6.2.3"/>
    </reaction>
</comment>
<dbReference type="SUPFAM" id="SSF52540">
    <property type="entry name" value="P-loop containing nucleoside triphosphate hydrolases"/>
    <property type="match status" value="2"/>
</dbReference>
<evidence type="ECO:0000256" key="7">
    <source>
        <dbReference type="ARBA" id="ARBA00048954"/>
    </source>
</evidence>
<dbReference type="Proteomes" id="UP001606099">
    <property type="component" value="Unassembled WGS sequence"/>
</dbReference>
<accession>A0ABW7FVV2</accession>
<dbReference type="Pfam" id="PF00270">
    <property type="entry name" value="DEAD"/>
    <property type="match status" value="1"/>
</dbReference>
<dbReference type="RefSeq" id="WP_394460685.1">
    <property type="nucleotide sequence ID" value="NZ_JBIGHZ010000003.1"/>
</dbReference>
<dbReference type="PROSITE" id="PS51193">
    <property type="entry name" value="HELICASE_ATP_BIND_2"/>
    <property type="match status" value="1"/>
</dbReference>
<dbReference type="GO" id="GO:0016787">
    <property type="term" value="F:hydrolase activity"/>
    <property type="evidence" value="ECO:0007669"/>
    <property type="project" value="UniProtKB-KW"/>
</dbReference>
<dbReference type="Gene3D" id="3.40.50.300">
    <property type="entry name" value="P-loop containing nucleotide triphosphate hydrolases"/>
    <property type="match status" value="2"/>
</dbReference>
<dbReference type="SMART" id="SM00491">
    <property type="entry name" value="HELICc2"/>
    <property type="match status" value="1"/>
</dbReference>
<dbReference type="InterPro" id="IPR006555">
    <property type="entry name" value="ATP-dep_Helicase_C"/>
</dbReference>
<dbReference type="EC" id="5.6.2.3" evidence="6"/>
<keyword evidence="11" id="KW-1185">Reference proteome</keyword>
<evidence type="ECO:0000313" key="11">
    <source>
        <dbReference type="Proteomes" id="UP001606099"/>
    </source>
</evidence>
<comment type="caution">
    <text evidence="10">The sequence shown here is derived from an EMBL/GenBank/DDBJ whole genome shotgun (WGS) entry which is preliminary data.</text>
</comment>
<dbReference type="GO" id="GO:0003678">
    <property type="term" value="F:DNA helicase activity"/>
    <property type="evidence" value="ECO:0007669"/>
    <property type="project" value="UniProtKB-EC"/>
</dbReference>
<gene>
    <name evidence="10" type="ORF">ACG0Z6_09345</name>
</gene>
<evidence type="ECO:0000256" key="5">
    <source>
        <dbReference type="ARBA" id="ARBA00038058"/>
    </source>
</evidence>
<protein>
    <recommendedName>
        <fullName evidence="6">DNA 5'-3' helicase</fullName>
        <ecNumber evidence="6">5.6.2.3</ecNumber>
    </recommendedName>
</protein>
<dbReference type="InterPro" id="IPR011545">
    <property type="entry name" value="DEAD/DEAH_box_helicase_dom"/>
</dbReference>